<gene>
    <name evidence="2" type="ORF">PU634_12635</name>
</gene>
<organism evidence="2 3">
    <name type="scientific">Oceanimonas pelagia</name>
    <dbReference type="NCBI Taxonomy" id="3028314"/>
    <lineage>
        <taxon>Bacteria</taxon>
        <taxon>Pseudomonadati</taxon>
        <taxon>Pseudomonadota</taxon>
        <taxon>Gammaproteobacteria</taxon>
        <taxon>Aeromonadales</taxon>
        <taxon>Aeromonadaceae</taxon>
        <taxon>Oceanimonas</taxon>
    </lineage>
</organism>
<keyword evidence="1" id="KW-0732">Signal</keyword>
<accession>A0AA50Q9B9</accession>
<dbReference type="KEGG" id="ope:PU634_12635"/>
<dbReference type="EMBL" id="CP118224">
    <property type="protein sequence ID" value="WMC09938.1"/>
    <property type="molecule type" value="Genomic_DNA"/>
</dbReference>
<evidence type="ECO:0000313" key="3">
    <source>
        <dbReference type="Proteomes" id="UP001223802"/>
    </source>
</evidence>
<reference evidence="2 3" key="1">
    <citation type="submission" date="2023-02" db="EMBL/GenBank/DDBJ databases">
        <title>Complete genome sequence of a novel bacterium Oceanimonas sp. NTOU-MSR1 isolated from marine coast sediment.</title>
        <authorList>
            <person name="Yang H.-T."/>
            <person name="Chen Y.-L."/>
            <person name="Ho Y.-N."/>
        </authorList>
    </citation>
    <scope>NUCLEOTIDE SEQUENCE [LARGE SCALE GENOMIC DNA]</scope>
    <source>
        <strain evidence="2 3">NTOU-MSR1</strain>
    </source>
</reference>
<evidence type="ECO:0000313" key="2">
    <source>
        <dbReference type="EMBL" id="WMC09938.1"/>
    </source>
</evidence>
<dbReference type="AlphaFoldDB" id="A0AA50Q9B9"/>
<sequence length="177" mass="19212">MKTSMLILTLALCGLAQAAPTDEQKQALLADALKAAPPTLRDSVTVVDWEQNVLQQGHGDYTCFPTPPRLNGTAPMCMDGPWREWAQAWMEKKTFQARAMGISYMLAGDGGASNTDPYADGPTDDNQWIVEGPHLMILVPDNSLLDTLPTDPGQGGPYVMWKGTPYAHIMIPVGARN</sequence>
<evidence type="ECO:0000256" key="1">
    <source>
        <dbReference type="SAM" id="SignalP"/>
    </source>
</evidence>
<dbReference type="RefSeq" id="WP_306761151.1">
    <property type="nucleotide sequence ID" value="NZ_CP118224.1"/>
</dbReference>
<keyword evidence="3" id="KW-1185">Reference proteome</keyword>
<proteinExistence type="predicted"/>
<dbReference type="Proteomes" id="UP001223802">
    <property type="component" value="Chromosome"/>
</dbReference>
<feature type="signal peptide" evidence="1">
    <location>
        <begin position="1"/>
        <end position="18"/>
    </location>
</feature>
<protein>
    <submittedName>
        <fullName evidence="2">Uncharacterized protein</fullName>
    </submittedName>
</protein>
<name>A0AA50Q9B9_9GAMM</name>
<feature type="chain" id="PRO_5041285919" evidence="1">
    <location>
        <begin position="19"/>
        <end position="177"/>
    </location>
</feature>